<feature type="region of interest" description="Disordered" evidence="1">
    <location>
        <begin position="446"/>
        <end position="545"/>
    </location>
</feature>
<dbReference type="GeneID" id="83214808"/>
<feature type="compositionally biased region" description="Polar residues" evidence="1">
    <location>
        <begin position="284"/>
        <end position="298"/>
    </location>
</feature>
<dbReference type="Proteomes" id="UP001234581">
    <property type="component" value="Unassembled WGS sequence"/>
</dbReference>
<feature type="compositionally biased region" description="Basic and acidic residues" evidence="1">
    <location>
        <begin position="74"/>
        <end position="87"/>
    </location>
</feature>
<feature type="compositionally biased region" description="Polar residues" evidence="1">
    <location>
        <begin position="117"/>
        <end position="128"/>
    </location>
</feature>
<keyword evidence="4" id="KW-1185">Reference proteome</keyword>
<gene>
    <name evidence="3" type="ORF">O0I10_007399</name>
</gene>
<dbReference type="GO" id="GO:0006357">
    <property type="term" value="P:regulation of transcription by RNA polymerase II"/>
    <property type="evidence" value="ECO:0007669"/>
    <property type="project" value="TreeGrafter"/>
</dbReference>
<feature type="compositionally biased region" description="Low complexity" evidence="1">
    <location>
        <begin position="342"/>
        <end position="351"/>
    </location>
</feature>
<feature type="compositionally biased region" description="Polar residues" evidence="1">
    <location>
        <begin position="530"/>
        <end position="545"/>
    </location>
</feature>
<evidence type="ECO:0000259" key="2">
    <source>
        <dbReference type="PROSITE" id="PS51505"/>
    </source>
</evidence>
<proteinExistence type="predicted"/>
<feature type="compositionally biased region" description="Polar residues" evidence="1">
    <location>
        <begin position="88"/>
        <end position="105"/>
    </location>
</feature>
<evidence type="ECO:0000313" key="4">
    <source>
        <dbReference type="Proteomes" id="UP001234581"/>
    </source>
</evidence>
<feature type="compositionally biased region" description="Low complexity" evidence="1">
    <location>
        <begin position="508"/>
        <end position="529"/>
    </location>
</feature>
<feature type="compositionally biased region" description="Polar residues" evidence="1">
    <location>
        <begin position="360"/>
        <end position="373"/>
    </location>
</feature>
<feature type="compositionally biased region" description="Basic and acidic residues" evidence="1">
    <location>
        <begin position="45"/>
        <end position="55"/>
    </location>
</feature>
<dbReference type="PANTHER" id="PTHR47805">
    <property type="entry name" value="SAGA-ASSOCIATED FACTOR 73"/>
    <property type="match status" value="1"/>
</dbReference>
<feature type="compositionally biased region" description="Basic residues" evidence="1">
    <location>
        <begin position="254"/>
        <end position="268"/>
    </location>
</feature>
<protein>
    <recommendedName>
        <fullName evidence="2">SCA7 domain-containing protein</fullName>
    </recommendedName>
</protein>
<dbReference type="GO" id="GO:0000124">
    <property type="term" value="C:SAGA complex"/>
    <property type="evidence" value="ECO:0007669"/>
    <property type="project" value="InterPro"/>
</dbReference>
<dbReference type="Pfam" id="PF08313">
    <property type="entry name" value="SCA7"/>
    <property type="match status" value="1"/>
</dbReference>
<feature type="compositionally biased region" description="Basic and acidic residues" evidence="1">
    <location>
        <begin position="189"/>
        <end position="198"/>
    </location>
</feature>
<accession>A0AAD7V183</accession>
<reference evidence="3 4" key="1">
    <citation type="submission" date="2023-03" db="EMBL/GenBank/DDBJ databases">
        <title>Genome sequence of Lichtheimia ornata CBS 291.66.</title>
        <authorList>
            <person name="Mohabir J.T."/>
            <person name="Shea T.P."/>
            <person name="Kurbessoian T."/>
            <person name="Berby B."/>
            <person name="Fontaine J."/>
            <person name="Livny J."/>
            <person name="Gnirke A."/>
            <person name="Stajich J.E."/>
            <person name="Cuomo C.A."/>
        </authorList>
    </citation>
    <scope>NUCLEOTIDE SEQUENCE [LARGE SCALE GENOMIC DNA]</scope>
    <source>
        <strain evidence="3">CBS 291.66</strain>
    </source>
</reference>
<dbReference type="Gene3D" id="6.10.140.1270">
    <property type="match status" value="1"/>
</dbReference>
<feature type="region of interest" description="Disordered" evidence="1">
    <location>
        <begin position="40"/>
        <end position="59"/>
    </location>
</feature>
<dbReference type="PROSITE" id="PS51505">
    <property type="entry name" value="SCA7"/>
    <property type="match status" value="1"/>
</dbReference>
<dbReference type="InterPro" id="IPR037804">
    <property type="entry name" value="SGF73"/>
</dbReference>
<feature type="compositionally biased region" description="Polar residues" evidence="1">
    <location>
        <begin position="446"/>
        <end position="507"/>
    </location>
</feature>
<dbReference type="GO" id="GO:1904802">
    <property type="term" value="P:RITS complex assembly"/>
    <property type="evidence" value="ECO:0007669"/>
    <property type="project" value="TreeGrafter"/>
</dbReference>
<name>A0AAD7V183_9FUNG</name>
<dbReference type="InterPro" id="IPR013243">
    <property type="entry name" value="SCA7_dom"/>
</dbReference>
<dbReference type="PANTHER" id="PTHR47805:SF1">
    <property type="entry name" value="SAGA-ASSOCIATED FACTOR 73"/>
    <property type="match status" value="1"/>
</dbReference>
<dbReference type="GO" id="GO:0031048">
    <property type="term" value="P:regulatory ncRNA-mediated heterochromatin formation"/>
    <property type="evidence" value="ECO:0007669"/>
    <property type="project" value="TreeGrafter"/>
</dbReference>
<sequence length="545" mass="59141">MSGKATTKRKESLTEEQQGIIQQKRLEIDRLQKDISSLAKPLLKTSDKSTPDWSKHVTPGTLSVFQEDTSWHRLDSNSEQKLDKDTASFEQDSTTTSWQQMQNMLDSFDEDHEESLSEGSPSPTVSRFDTNDQKIYGTNAMEEDSVVVKCKTCERPILANSFQAHSETCGKAGKGNKKPRALTQLATNDKSKLGKEIFSDDDDDDDDDDGDDEPLAKRQLDGQHKKKHTKHSDASDTTSIPAKRPPTSSEKPEKKKSKKKETKPKGPKPKPPLDLDKQCGVIQGPNNTPCTRSLTCKSHSMGAKRAVAGRSQPYDVLLSAYQKKAIGRPQTTGAGAGDRKGGTASSKSSKASTKKSQKQMGPTTQAGPSSTDAAAQEEQYINSDEEVENVMYAVKESRPAPLAERPFYFVKRRRQCYRLRDILLDAITPKAVSMAHSDSNNTLASLYNNSNTMSPASHTSATPRSPLQQSRGGSNNVHYSSPSFPASSHPNTSIPPSSRFPQQQNSTSSSAAGGLAGSPLGMMGLSGSMDTSAMFSSATGNSALQ</sequence>
<feature type="compositionally biased region" description="Basic and acidic residues" evidence="1">
    <location>
        <begin position="214"/>
        <end position="223"/>
    </location>
</feature>
<feature type="domain" description="SCA7" evidence="2">
    <location>
        <begin position="266"/>
        <end position="333"/>
    </location>
</feature>
<organism evidence="3 4">
    <name type="scientific">Lichtheimia ornata</name>
    <dbReference type="NCBI Taxonomy" id="688661"/>
    <lineage>
        <taxon>Eukaryota</taxon>
        <taxon>Fungi</taxon>
        <taxon>Fungi incertae sedis</taxon>
        <taxon>Mucoromycota</taxon>
        <taxon>Mucoromycotina</taxon>
        <taxon>Mucoromycetes</taxon>
        <taxon>Mucorales</taxon>
        <taxon>Lichtheimiaceae</taxon>
        <taxon>Lichtheimia</taxon>
    </lineage>
</organism>
<feature type="region of interest" description="Disordered" evidence="1">
    <location>
        <begin position="74"/>
        <end position="131"/>
    </location>
</feature>
<comment type="caution">
    <text evidence="3">The sequence shown here is derived from an EMBL/GenBank/DDBJ whole genome shotgun (WGS) entry which is preliminary data.</text>
</comment>
<dbReference type="RefSeq" id="XP_058341716.1">
    <property type="nucleotide sequence ID" value="XM_058487416.1"/>
</dbReference>
<evidence type="ECO:0000313" key="3">
    <source>
        <dbReference type="EMBL" id="KAJ8656803.1"/>
    </source>
</evidence>
<feature type="region of interest" description="Disordered" evidence="1">
    <location>
        <begin position="161"/>
        <end position="379"/>
    </location>
</feature>
<dbReference type="AlphaFoldDB" id="A0AAD7V183"/>
<dbReference type="EMBL" id="JARTCD010000036">
    <property type="protein sequence ID" value="KAJ8656803.1"/>
    <property type="molecule type" value="Genomic_DNA"/>
</dbReference>
<feature type="compositionally biased region" description="Acidic residues" evidence="1">
    <location>
        <begin position="199"/>
        <end position="213"/>
    </location>
</feature>
<evidence type="ECO:0000256" key="1">
    <source>
        <dbReference type="SAM" id="MobiDB-lite"/>
    </source>
</evidence>